<feature type="compositionally biased region" description="Polar residues" evidence="1">
    <location>
        <begin position="10"/>
        <end position="23"/>
    </location>
</feature>
<dbReference type="EMBL" id="JANPWB010000007">
    <property type="protein sequence ID" value="KAJ1172940.1"/>
    <property type="molecule type" value="Genomic_DNA"/>
</dbReference>
<sequence length="189" mass="20252">MSGHRLQGSHLLSTPRPTGNPHTSVRHVQAASVHQPAPLLSGLGRRQHRRSPHPSVRSSRPPGAQRHPQPSAAESRGPQGPSRLPRPRGPQNQQRPWGHRGHGGRGPIQPPNRPPRTPPAPGTTRHRHQHSRDSSPSKARARAEAQSQARPRESGPRTGLNHGSAASKLSLGLARGSAQVLSSREPPTG</sequence>
<comment type="caution">
    <text evidence="2">The sequence shown here is derived from an EMBL/GenBank/DDBJ whole genome shotgun (WGS) entry which is preliminary data.</text>
</comment>
<evidence type="ECO:0000256" key="1">
    <source>
        <dbReference type="SAM" id="MobiDB-lite"/>
    </source>
</evidence>
<gene>
    <name evidence="2" type="ORF">NDU88_004782</name>
</gene>
<accession>A0AAV7T928</accession>
<feature type="compositionally biased region" description="Pro residues" evidence="1">
    <location>
        <begin position="108"/>
        <end position="121"/>
    </location>
</feature>
<reference evidence="2" key="1">
    <citation type="journal article" date="2022" name="bioRxiv">
        <title>Sequencing and chromosome-scale assembly of the giantPleurodeles waltlgenome.</title>
        <authorList>
            <person name="Brown T."/>
            <person name="Elewa A."/>
            <person name="Iarovenko S."/>
            <person name="Subramanian E."/>
            <person name="Araus A.J."/>
            <person name="Petzold A."/>
            <person name="Susuki M."/>
            <person name="Suzuki K.-i.T."/>
            <person name="Hayashi T."/>
            <person name="Toyoda A."/>
            <person name="Oliveira C."/>
            <person name="Osipova E."/>
            <person name="Leigh N.D."/>
            <person name="Simon A."/>
            <person name="Yun M.H."/>
        </authorList>
    </citation>
    <scope>NUCLEOTIDE SEQUENCE</scope>
    <source>
        <strain evidence="2">20211129_DDA</strain>
        <tissue evidence="2">Liver</tissue>
    </source>
</reference>
<dbReference type="Proteomes" id="UP001066276">
    <property type="component" value="Chromosome 4_1"/>
</dbReference>
<evidence type="ECO:0000313" key="2">
    <source>
        <dbReference type="EMBL" id="KAJ1172940.1"/>
    </source>
</evidence>
<feature type="region of interest" description="Disordered" evidence="1">
    <location>
        <begin position="1"/>
        <end position="189"/>
    </location>
</feature>
<keyword evidence="3" id="KW-1185">Reference proteome</keyword>
<protein>
    <submittedName>
        <fullName evidence="2">Uncharacterized protein</fullName>
    </submittedName>
</protein>
<evidence type="ECO:0000313" key="3">
    <source>
        <dbReference type="Proteomes" id="UP001066276"/>
    </source>
</evidence>
<feature type="compositionally biased region" description="Low complexity" evidence="1">
    <location>
        <begin position="53"/>
        <end position="62"/>
    </location>
</feature>
<proteinExistence type="predicted"/>
<organism evidence="2 3">
    <name type="scientific">Pleurodeles waltl</name>
    <name type="common">Iberian ribbed newt</name>
    <dbReference type="NCBI Taxonomy" id="8319"/>
    <lineage>
        <taxon>Eukaryota</taxon>
        <taxon>Metazoa</taxon>
        <taxon>Chordata</taxon>
        <taxon>Craniata</taxon>
        <taxon>Vertebrata</taxon>
        <taxon>Euteleostomi</taxon>
        <taxon>Amphibia</taxon>
        <taxon>Batrachia</taxon>
        <taxon>Caudata</taxon>
        <taxon>Salamandroidea</taxon>
        <taxon>Salamandridae</taxon>
        <taxon>Pleurodelinae</taxon>
        <taxon>Pleurodeles</taxon>
    </lineage>
</organism>
<dbReference type="AlphaFoldDB" id="A0AAV7T928"/>
<name>A0AAV7T928_PLEWA</name>